<dbReference type="SUPFAM" id="SSF51645">
    <property type="entry name" value="Malate synthase G"/>
    <property type="match status" value="1"/>
</dbReference>
<dbReference type="InterPro" id="IPR011076">
    <property type="entry name" value="Malate_synth_sf"/>
</dbReference>
<feature type="domain" description="Malate synthase N-terminal" evidence="1">
    <location>
        <begin position="16"/>
        <end position="67"/>
    </location>
</feature>
<keyword evidence="2" id="KW-0808">Transferase</keyword>
<dbReference type="GO" id="GO:0004474">
    <property type="term" value="F:malate synthase activity"/>
    <property type="evidence" value="ECO:0007669"/>
    <property type="project" value="UniProtKB-EC"/>
</dbReference>
<dbReference type="STRING" id="754436.JCM19237_3141"/>
<gene>
    <name evidence="2" type="ORF">JCM19237_3141</name>
</gene>
<dbReference type="Gene3D" id="3.20.20.360">
    <property type="entry name" value="Malate synthase, domain 3"/>
    <property type="match status" value="1"/>
</dbReference>
<dbReference type="EMBL" id="BBMN01000028">
    <property type="protein sequence ID" value="GAL08602.1"/>
    <property type="molecule type" value="Genomic_DNA"/>
</dbReference>
<name>A0A090RM97_9GAMM</name>
<comment type="caution">
    <text evidence="2">The sequence shown here is derived from an EMBL/GenBank/DDBJ whole genome shotgun (WGS) entry which is preliminary data.</text>
</comment>
<dbReference type="InterPro" id="IPR046363">
    <property type="entry name" value="MS_N_TIM-barrel_dom"/>
</dbReference>
<reference evidence="2 3" key="1">
    <citation type="journal article" date="2014" name="Genome Announc.">
        <title>Draft Genome Sequences of Two Vibrionaceae Species, Vibrio ponticus C121 and Photobacterium aphoticum C119, Isolated as Coral Reef Microbiota.</title>
        <authorList>
            <person name="Al-saari N."/>
            <person name="Meirelles P.M."/>
            <person name="Mino S."/>
            <person name="Suda W."/>
            <person name="Oshima K."/>
            <person name="Hattori M."/>
            <person name="Ohkuma M."/>
            <person name="Thompson F.L."/>
            <person name="Gomez-Gil B."/>
            <person name="Sawabe T."/>
            <person name="Sawabe T."/>
        </authorList>
    </citation>
    <scope>NUCLEOTIDE SEQUENCE [LARGE SCALE GENOMIC DNA]</scope>
    <source>
        <strain evidence="2 3">JCM 19237</strain>
    </source>
</reference>
<proteinExistence type="predicted"/>
<dbReference type="AlphaFoldDB" id="A0A090RM97"/>
<dbReference type="InterPro" id="IPR048356">
    <property type="entry name" value="MS_N"/>
</dbReference>
<dbReference type="EC" id="2.3.3.9" evidence="2"/>
<dbReference type="eggNOG" id="COG2225">
    <property type="taxonomic scope" value="Bacteria"/>
</dbReference>
<dbReference type="Pfam" id="PF20656">
    <property type="entry name" value="MS_N"/>
    <property type="match status" value="1"/>
</dbReference>
<evidence type="ECO:0000313" key="3">
    <source>
        <dbReference type="Proteomes" id="UP000029227"/>
    </source>
</evidence>
<evidence type="ECO:0000313" key="2">
    <source>
        <dbReference type="EMBL" id="GAL08602.1"/>
    </source>
</evidence>
<organism evidence="2 3">
    <name type="scientific">Photobacterium aphoticum</name>
    <dbReference type="NCBI Taxonomy" id="754436"/>
    <lineage>
        <taxon>Bacteria</taxon>
        <taxon>Pseudomonadati</taxon>
        <taxon>Pseudomonadota</taxon>
        <taxon>Gammaproteobacteria</taxon>
        <taxon>Vibrionales</taxon>
        <taxon>Vibrionaceae</taxon>
        <taxon>Photobacterium</taxon>
    </lineage>
</organism>
<dbReference type="Proteomes" id="UP000029227">
    <property type="component" value="Unassembled WGS sequence"/>
</dbReference>
<accession>A0A090RM97</accession>
<sequence>MDRHPSSHEVKLSLQTPLNAEQAEILTDDAFLFVERLVQRFAGRVPALLAAREARQQRIDEGALPDFYLRRRRSVTVNGKSSRSRRICRIVAWKLLALLSAKW</sequence>
<keyword evidence="2" id="KW-0012">Acyltransferase</keyword>
<evidence type="ECO:0000259" key="1">
    <source>
        <dbReference type="Pfam" id="PF20656"/>
    </source>
</evidence>
<protein>
    <submittedName>
        <fullName evidence="2">Malate synthase</fullName>
        <ecNumber evidence="2">2.3.3.9</ecNumber>
    </submittedName>
</protein>